<keyword evidence="6" id="KW-0186">Copper</keyword>
<evidence type="ECO:0000256" key="2">
    <source>
        <dbReference type="ARBA" id="ARBA00009928"/>
    </source>
</evidence>
<evidence type="ECO:0000259" key="11">
    <source>
        <dbReference type="PROSITE" id="PS00497"/>
    </source>
</evidence>
<dbReference type="SUPFAM" id="SSF48056">
    <property type="entry name" value="Di-copper centre-containing domain"/>
    <property type="match status" value="1"/>
</dbReference>
<dbReference type="OrthoDB" id="6132182at2759"/>
<feature type="domain" description="Tyrosinase copper-binding" evidence="11">
    <location>
        <begin position="87"/>
        <end position="104"/>
    </location>
</feature>
<evidence type="ECO:0000313" key="12">
    <source>
        <dbReference type="EMBL" id="OSX64631.1"/>
    </source>
</evidence>
<dbReference type="InterPro" id="IPR002227">
    <property type="entry name" value="Tyrosinase_Cu-bd"/>
</dbReference>
<dbReference type="PANTHER" id="PTHR11474">
    <property type="entry name" value="TYROSINASE FAMILY MEMBER"/>
    <property type="match status" value="1"/>
</dbReference>
<gene>
    <name evidence="12" type="ORF">POSPLADRAFT_1178191</name>
</gene>
<organism evidence="12 13">
    <name type="scientific">Postia placenta MAD-698-R-SB12</name>
    <dbReference type="NCBI Taxonomy" id="670580"/>
    <lineage>
        <taxon>Eukaryota</taxon>
        <taxon>Fungi</taxon>
        <taxon>Dikarya</taxon>
        <taxon>Basidiomycota</taxon>
        <taxon>Agaricomycotina</taxon>
        <taxon>Agaricomycetes</taxon>
        <taxon>Polyporales</taxon>
        <taxon>Adustoporiaceae</taxon>
        <taxon>Rhodonia</taxon>
    </lineage>
</organism>
<reference evidence="12 13" key="1">
    <citation type="submission" date="2017-04" db="EMBL/GenBank/DDBJ databases">
        <title>Genome Sequence of the Model Brown-Rot Fungus Postia placenta SB12.</title>
        <authorList>
            <consortium name="DOE Joint Genome Institute"/>
            <person name="Gaskell J."/>
            <person name="Kersten P."/>
            <person name="Larrondo L.F."/>
            <person name="Canessa P."/>
            <person name="Martinez D."/>
            <person name="Hibbett D."/>
            <person name="Schmoll M."/>
            <person name="Kubicek C.P."/>
            <person name="Martinez A.T."/>
            <person name="Yadav J."/>
            <person name="Master E."/>
            <person name="Magnuson J.K."/>
            <person name="James T."/>
            <person name="Yaver D."/>
            <person name="Berka R."/>
            <person name="Labutti K."/>
            <person name="Lipzen A."/>
            <person name="Aerts A."/>
            <person name="Barry K."/>
            <person name="Henrissat B."/>
            <person name="Blanchette R."/>
            <person name="Grigoriev I."/>
            <person name="Cullen D."/>
        </authorList>
    </citation>
    <scope>NUCLEOTIDE SEQUENCE [LARGE SCALE GENOMIC DNA]</scope>
    <source>
        <strain evidence="12 13">MAD-698-R-SB12</strain>
    </source>
</reference>
<keyword evidence="13" id="KW-1185">Reference proteome</keyword>
<comment type="similarity">
    <text evidence="2">Belongs to the tyrosinase family.</text>
</comment>
<dbReference type="PRINTS" id="PR00092">
    <property type="entry name" value="TYROSINASE"/>
</dbReference>
<evidence type="ECO:0000256" key="7">
    <source>
        <dbReference type="ARBA" id="ARBA00023033"/>
    </source>
</evidence>
<dbReference type="RefSeq" id="XP_024341425.1">
    <property type="nucleotide sequence ID" value="XM_024488574.1"/>
</dbReference>
<dbReference type="EC" id="1.14.18.1" evidence="3"/>
<evidence type="ECO:0000256" key="5">
    <source>
        <dbReference type="ARBA" id="ARBA00023002"/>
    </source>
</evidence>
<dbReference type="InterPro" id="IPR050316">
    <property type="entry name" value="Tyrosinase/Hemocyanin"/>
</dbReference>
<dbReference type="GO" id="GO:0046872">
    <property type="term" value="F:metal ion binding"/>
    <property type="evidence" value="ECO:0007669"/>
    <property type="project" value="UniProtKB-KW"/>
</dbReference>
<accession>A0A1X6N7P5</accession>
<dbReference type="PANTHER" id="PTHR11474:SF76">
    <property type="entry name" value="SHKT DOMAIN-CONTAINING PROTEIN"/>
    <property type="match status" value="1"/>
</dbReference>
<dbReference type="InterPro" id="IPR041640">
    <property type="entry name" value="Tyrosinase_C"/>
</dbReference>
<dbReference type="STRING" id="670580.A0A1X6N7P5"/>
<dbReference type="GO" id="GO:0042438">
    <property type="term" value="P:melanin biosynthetic process"/>
    <property type="evidence" value="ECO:0007669"/>
    <property type="project" value="UniProtKB-KW"/>
</dbReference>
<evidence type="ECO:0000256" key="6">
    <source>
        <dbReference type="ARBA" id="ARBA00023008"/>
    </source>
</evidence>
<dbReference type="InterPro" id="IPR008922">
    <property type="entry name" value="Di-copper_centre_dom_sf"/>
</dbReference>
<dbReference type="Gene3D" id="1.10.1280.10">
    <property type="entry name" value="Di-copper center containing domain from catechol oxidase"/>
    <property type="match status" value="1"/>
</dbReference>
<dbReference type="Proteomes" id="UP000194127">
    <property type="component" value="Unassembled WGS sequence"/>
</dbReference>
<keyword evidence="7" id="KW-0503">Monooxygenase</keyword>
<evidence type="ECO:0000256" key="3">
    <source>
        <dbReference type="ARBA" id="ARBA00011906"/>
    </source>
</evidence>
<evidence type="ECO:0000256" key="1">
    <source>
        <dbReference type="ARBA" id="ARBA00001973"/>
    </source>
</evidence>
<proteinExistence type="inferred from homology"/>
<comment type="catalytic activity">
    <reaction evidence="10">
        <text>L-tyrosine + O2 = L-dopaquinone + H2O</text>
        <dbReference type="Rhea" id="RHEA:18117"/>
        <dbReference type="ChEBI" id="CHEBI:15377"/>
        <dbReference type="ChEBI" id="CHEBI:15379"/>
        <dbReference type="ChEBI" id="CHEBI:57924"/>
        <dbReference type="ChEBI" id="CHEBI:58315"/>
        <dbReference type="EC" id="1.14.18.1"/>
    </reaction>
</comment>
<dbReference type="AlphaFoldDB" id="A0A1X6N7P5"/>
<keyword evidence="4" id="KW-0479">Metal-binding</keyword>
<protein>
    <recommendedName>
        <fullName evidence="3">tyrosinase</fullName>
        <ecNumber evidence="3">1.14.18.1</ecNumber>
    </recommendedName>
</protein>
<evidence type="ECO:0000256" key="8">
    <source>
        <dbReference type="ARBA" id="ARBA00023101"/>
    </source>
</evidence>
<comment type="cofactor">
    <cofactor evidence="1">
        <name>Cu(2+)</name>
        <dbReference type="ChEBI" id="CHEBI:29036"/>
    </cofactor>
</comment>
<dbReference type="Pfam" id="PF00264">
    <property type="entry name" value="Tyrosinase"/>
    <property type="match status" value="1"/>
</dbReference>
<keyword evidence="8" id="KW-0470">Melanin biosynthesis</keyword>
<dbReference type="GO" id="GO:0004503">
    <property type="term" value="F:tyrosinase activity"/>
    <property type="evidence" value="ECO:0007669"/>
    <property type="project" value="UniProtKB-EC"/>
</dbReference>
<comment type="catalytic activity">
    <reaction evidence="9">
        <text>2 L-dopa + O2 = 2 L-dopaquinone + 2 H2O</text>
        <dbReference type="Rhea" id="RHEA:34287"/>
        <dbReference type="ChEBI" id="CHEBI:15377"/>
        <dbReference type="ChEBI" id="CHEBI:15379"/>
        <dbReference type="ChEBI" id="CHEBI:57504"/>
        <dbReference type="ChEBI" id="CHEBI:57924"/>
        <dbReference type="EC" id="1.14.18.1"/>
    </reaction>
</comment>
<dbReference type="Pfam" id="PF18132">
    <property type="entry name" value="Tyrosinase_C"/>
    <property type="match status" value="1"/>
</dbReference>
<evidence type="ECO:0000256" key="9">
    <source>
        <dbReference type="ARBA" id="ARBA00048233"/>
    </source>
</evidence>
<name>A0A1X6N7P5_9APHY</name>
<evidence type="ECO:0000313" key="13">
    <source>
        <dbReference type="Proteomes" id="UP000194127"/>
    </source>
</evidence>
<keyword evidence="5" id="KW-0560">Oxidoreductase</keyword>
<evidence type="ECO:0000256" key="4">
    <source>
        <dbReference type="ARBA" id="ARBA00022723"/>
    </source>
</evidence>
<dbReference type="PROSITE" id="PS00497">
    <property type="entry name" value="TYROSINASE_1"/>
    <property type="match status" value="1"/>
</dbReference>
<evidence type="ECO:0000256" key="10">
    <source>
        <dbReference type="ARBA" id="ARBA00048881"/>
    </source>
</evidence>
<sequence length="565" mass="64087">MSNHPIVQPVQSLHPAVHNRRELRDLQSDHRQFSLYILSLRELMKEHFNVNDFSYPSIAGIHGQPYVEWGSSGPETSDTQFGGYCTHGSVLFPTWHRVYTLLFEQALFAKANEIAKQYPTERDEWSKAADALRSPYWDWAHAGPGKPQVPSVLVTPSISITTPEGVKEVDNPLYTYKFLDVSVTNSFGDPWHNWKTTLRYPTNENPDAKSNMAGFNDWFVDDVKHLRNEVYMCLTRNPRWETFSNHSATDEPVGVNSLETIHDQVHEGIGGSETEGHMAIIPVAAFDASFFLHHTNVDRLLSLWQALHPDLWVIPGPQPNGTFTIADGATVNVDSDLTPFWNTQSTYWKSTEVKSTDDLLYTYPEFNGLEKSSPQQVKEAIMEKVDALYGHHLFVPKPKPMPSGRTPRTWNLHIRFKKYEFGSSFGIDVLFDGQRVASVASFASRRNTPCANCQNNINLELDSFVHLTELFYEKEPSLHSLDLEHVRPLLERITFVMRGRKEDGSPADIDHDLPSLKVLPYSQDIIDPDSSFPRLGNVVHYPGVLRGRLGQLPYSEWALPSEGTA</sequence>
<dbReference type="GeneID" id="36333523"/>
<dbReference type="EMBL" id="KZ110593">
    <property type="protein sequence ID" value="OSX64631.1"/>
    <property type="molecule type" value="Genomic_DNA"/>
</dbReference>